<evidence type="ECO:0000313" key="3">
    <source>
        <dbReference type="EMBL" id="KAK9824044.1"/>
    </source>
</evidence>
<organism evidence="3 4">
    <name type="scientific">[Myrmecia] bisecta</name>
    <dbReference type="NCBI Taxonomy" id="41462"/>
    <lineage>
        <taxon>Eukaryota</taxon>
        <taxon>Viridiplantae</taxon>
        <taxon>Chlorophyta</taxon>
        <taxon>core chlorophytes</taxon>
        <taxon>Trebouxiophyceae</taxon>
        <taxon>Trebouxiales</taxon>
        <taxon>Trebouxiaceae</taxon>
        <taxon>Myrmecia</taxon>
    </lineage>
</organism>
<dbReference type="PROSITE" id="PS50181">
    <property type="entry name" value="FBOX"/>
    <property type="match status" value="1"/>
</dbReference>
<evidence type="ECO:0000259" key="2">
    <source>
        <dbReference type="PROSITE" id="PS50181"/>
    </source>
</evidence>
<dbReference type="CDD" id="cd09917">
    <property type="entry name" value="F-box_SF"/>
    <property type="match status" value="1"/>
</dbReference>
<reference evidence="3 4" key="1">
    <citation type="journal article" date="2024" name="Nat. Commun.">
        <title>Phylogenomics reveals the evolutionary origins of lichenization in chlorophyte algae.</title>
        <authorList>
            <person name="Puginier C."/>
            <person name="Libourel C."/>
            <person name="Otte J."/>
            <person name="Skaloud P."/>
            <person name="Haon M."/>
            <person name="Grisel S."/>
            <person name="Petersen M."/>
            <person name="Berrin J.G."/>
            <person name="Delaux P.M."/>
            <person name="Dal Grande F."/>
            <person name="Keller J."/>
        </authorList>
    </citation>
    <scope>NUCLEOTIDE SEQUENCE [LARGE SCALE GENOMIC DNA]</scope>
    <source>
        <strain evidence="3 4">SAG 2043</strain>
    </source>
</reference>
<evidence type="ECO:0000313" key="4">
    <source>
        <dbReference type="Proteomes" id="UP001489004"/>
    </source>
</evidence>
<gene>
    <name evidence="3" type="ORF">WJX72_007265</name>
</gene>
<dbReference type="InterPro" id="IPR036047">
    <property type="entry name" value="F-box-like_dom_sf"/>
</dbReference>
<protein>
    <recommendedName>
        <fullName evidence="2">F-box domain-containing protein</fullName>
    </recommendedName>
</protein>
<dbReference type="Proteomes" id="UP001489004">
    <property type="component" value="Unassembled WGS sequence"/>
</dbReference>
<dbReference type="Gene3D" id="3.80.10.10">
    <property type="entry name" value="Ribonuclease Inhibitor"/>
    <property type="match status" value="1"/>
</dbReference>
<dbReference type="InterPro" id="IPR032675">
    <property type="entry name" value="LRR_dom_sf"/>
</dbReference>
<dbReference type="InterPro" id="IPR001810">
    <property type="entry name" value="F-box_dom"/>
</dbReference>
<dbReference type="SUPFAM" id="SSF81383">
    <property type="entry name" value="F-box domain"/>
    <property type="match status" value="1"/>
</dbReference>
<comment type="caution">
    <text evidence="3">The sequence shown here is derived from an EMBL/GenBank/DDBJ whole genome shotgun (WGS) entry which is preliminary data.</text>
</comment>
<sequence length="216" mass="23786">MTPSSLNFLSLPEALLGEICSHLDFADRVKLPLVCKHLALQLARASPVWREVTVSFQKLFPDDGPPASPEEVVLELLGSESARLGPLPHALSQLRRLEELAVTGLEMVPTDALAALPHLTRLQILGWEDASILTFAPDIGQLKHLPALWVDQPVVLSVPTLGHAAARHHVACPAHTRHEKKCGRWNARSQHAIEQLKDIFQKFPAPASGHERVVWV</sequence>
<evidence type="ECO:0000256" key="1">
    <source>
        <dbReference type="ARBA" id="ARBA00004430"/>
    </source>
</evidence>
<proteinExistence type="predicted"/>
<dbReference type="GO" id="GO:0005930">
    <property type="term" value="C:axoneme"/>
    <property type="evidence" value="ECO:0007669"/>
    <property type="project" value="UniProtKB-SubCell"/>
</dbReference>
<feature type="domain" description="F-box" evidence="2">
    <location>
        <begin position="5"/>
        <end position="52"/>
    </location>
</feature>
<keyword evidence="4" id="KW-1185">Reference proteome</keyword>
<name>A0AAW1QRG9_9CHLO</name>
<comment type="subcellular location">
    <subcellularLocation>
        <location evidence="1">Cytoplasm</location>
        <location evidence="1">Cytoskeleton</location>
        <location evidence="1">Cilium axoneme</location>
    </subcellularLocation>
</comment>
<dbReference type="AlphaFoldDB" id="A0AAW1QRG9"/>
<dbReference type="EMBL" id="JALJOR010000002">
    <property type="protein sequence ID" value="KAK9824044.1"/>
    <property type="molecule type" value="Genomic_DNA"/>
</dbReference>
<accession>A0AAW1QRG9</accession>
<dbReference type="Pfam" id="PF00646">
    <property type="entry name" value="F-box"/>
    <property type="match status" value="1"/>
</dbReference>